<dbReference type="EMBL" id="MLCN01000003">
    <property type="protein sequence ID" value="ONG42205.1"/>
    <property type="molecule type" value="Genomic_DNA"/>
</dbReference>
<dbReference type="STRING" id="1907941.BKE30_00745"/>
<dbReference type="InterPro" id="IPR036412">
    <property type="entry name" value="HAD-like_sf"/>
</dbReference>
<dbReference type="OrthoDB" id="9814913at2"/>
<evidence type="ECO:0000256" key="4">
    <source>
        <dbReference type="RuleBase" id="RU361117"/>
    </source>
</evidence>
<dbReference type="GO" id="GO:0004805">
    <property type="term" value="F:trehalose-phosphatase activity"/>
    <property type="evidence" value="ECO:0007669"/>
    <property type="project" value="UniProtKB-EC"/>
</dbReference>
<dbReference type="NCBIfam" id="TIGR00685">
    <property type="entry name" value="T6PP"/>
    <property type="match status" value="1"/>
</dbReference>
<proteinExistence type="inferred from homology"/>
<dbReference type="PANTHER" id="PTHR43768:SF3">
    <property type="entry name" value="TREHALOSE 6-PHOSPHATE PHOSPHATASE"/>
    <property type="match status" value="1"/>
</dbReference>
<dbReference type="RefSeq" id="WP_076876893.1">
    <property type="nucleotide sequence ID" value="NZ_MLCN01000003.1"/>
</dbReference>
<dbReference type="CDD" id="cd01627">
    <property type="entry name" value="HAD_TPP"/>
    <property type="match status" value="1"/>
</dbReference>
<dbReference type="GO" id="GO:0000287">
    <property type="term" value="F:magnesium ion binding"/>
    <property type="evidence" value="ECO:0007669"/>
    <property type="project" value="UniProtKB-ARBA"/>
</dbReference>
<dbReference type="GO" id="GO:0005992">
    <property type="term" value="P:trehalose biosynthetic process"/>
    <property type="evidence" value="ECO:0007669"/>
    <property type="project" value="UniProtKB-UniPathway"/>
</dbReference>
<dbReference type="Pfam" id="PF02358">
    <property type="entry name" value="Trehalose_PPase"/>
    <property type="match status" value="1"/>
</dbReference>
<organism evidence="5 6">
    <name type="scientific">Alkanindiges hydrocarboniclasticus</name>
    <dbReference type="NCBI Taxonomy" id="1907941"/>
    <lineage>
        <taxon>Bacteria</taxon>
        <taxon>Pseudomonadati</taxon>
        <taxon>Pseudomonadota</taxon>
        <taxon>Gammaproteobacteria</taxon>
        <taxon>Moraxellales</taxon>
        <taxon>Moraxellaceae</taxon>
        <taxon>Alkanindiges</taxon>
    </lineage>
</organism>
<keyword evidence="6" id="KW-1185">Reference proteome</keyword>
<accession>A0A1S8CZA9</accession>
<evidence type="ECO:0000313" key="6">
    <source>
        <dbReference type="Proteomes" id="UP000192132"/>
    </source>
</evidence>
<dbReference type="UniPathway" id="UPA00299"/>
<reference evidence="5 6" key="1">
    <citation type="submission" date="2016-10" db="EMBL/GenBank/DDBJ databases">
        <title>Draft Genome sequence of Alkanindiges sp. strain H1.</title>
        <authorList>
            <person name="Subhash Y."/>
            <person name="Lee S."/>
        </authorList>
    </citation>
    <scope>NUCLEOTIDE SEQUENCE [LARGE SCALE GENOMIC DNA]</scope>
    <source>
        <strain evidence="5 6">H1</strain>
    </source>
</reference>
<evidence type="ECO:0000256" key="1">
    <source>
        <dbReference type="ARBA" id="ARBA00005199"/>
    </source>
</evidence>
<comment type="catalytic activity">
    <reaction evidence="4">
        <text>alpha,alpha-trehalose 6-phosphate + H2O = alpha,alpha-trehalose + phosphate</text>
        <dbReference type="Rhea" id="RHEA:23420"/>
        <dbReference type="ChEBI" id="CHEBI:15377"/>
        <dbReference type="ChEBI" id="CHEBI:16551"/>
        <dbReference type="ChEBI" id="CHEBI:43474"/>
        <dbReference type="ChEBI" id="CHEBI:58429"/>
        <dbReference type="EC" id="3.1.3.12"/>
    </reaction>
</comment>
<comment type="pathway">
    <text evidence="1 4">Glycan biosynthesis; trehalose biosynthesis.</text>
</comment>
<keyword evidence="4" id="KW-0460">Magnesium</keyword>
<evidence type="ECO:0000313" key="5">
    <source>
        <dbReference type="EMBL" id="ONG42205.1"/>
    </source>
</evidence>
<dbReference type="AlphaFoldDB" id="A0A1S8CZA9"/>
<dbReference type="InterPro" id="IPR003337">
    <property type="entry name" value="Trehalose_PPase"/>
</dbReference>
<comment type="function">
    <text evidence="4">Removes the phosphate from trehalose 6-phosphate to produce free trehalose.</text>
</comment>
<evidence type="ECO:0000256" key="2">
    <source>
        <dbReference type="ARBA" id="ARBA00008770"/>
    </source>
</evidence>
<keyword evidence="4" id="KW-0479">Metal-binding</keyword>
<evidence type="ECO:0000256" key="3">
    <source>
        <dbReference type="ARBA" id="ARBA00022801"/>
    </source>
</evidence>
<dbReference type="SUPFAM" id="SSF56784">
    <property type="entry name" value="HAD-like"/>
    <property type="match status" value="1"/>
</dbReference>
<name>A0A1S8CZA9_9GAMM</name>
<dbReference type="InterPro" id="IPR023214">
    <property type="entry name" value="HAD_sf"/>
</dbReference>
<dbReference type="InterPro" id="IPR006379">
    <property type="entry name" value="HAD-SF_hydro_IIB"/>
</dbReference>
<comment type="similarity">
    <text evidence="2 4">Belongs to the trehalose phosphatase family.</text>
</comment>
<dbReference type="InterPro" id="IPR044651">
    <property type="entry name" value="OTSB-like"/>
</dbReference>
<dbReference type="PANTHER" id="PTHR43768">
    <property type="entry name" value="TREHALOSE 6-PHOSPHATE PHOSPHATASE"/>
    <property type="match status" value="1"/>
</dbReference>
<protein>
    <recommendedName>
        <fullName evidence="4">Trehalose 6-phosphate phosphatase</fullName>
        <ecNumber evidence="4">3.1.3.12</ecNumber>
    </recommendedName>
</protein>
<gene>
    <name evidence="5" type="ORF">BKE30_00745</name>
</gene>
<dbReference type="Gene3D" id="3.30.70.1020">
    <property type="entry name" value="Trehalose-6-phosphate phosphatase related protein, domain 2"/>
    <property type="match status" value="1"/>
</dbReference>
<comment type="caution">
    <text evidence="5">The sequence shown here is derived from an EMBL/GenBank/DDBJ whole genome shotgun (WGS) entry which is preliminary data.</text>
</comment>
<dbReference type="Gene3D" id="3.40.50.1000">
    <property type="entry name" value="HAD superfamily/HAD-like"/>
    <property type="match status" value="1"/>
</dbReference>
<sequence>MASCPTRLDKPVRNEPVFNEPAELIQQLKTNTTGYCLFLDIDGTLADFCDDPEQSFIPQSTLAAIEAIMHYQVPVIAVTGRHIEVAQQLFKQISLPVAGLHGLDIMLDRNNSLSPDLSHIDFVRLRQKLEHTCTEYPRLLLEDKQHSFALHYRQCPELEPVAHDIMQQLQASYPHMKLNHGKCVVEILPKQADKGHAIQTILAHLQLEHVIPLFIGDDVTDESGFRAVNAQQGISIKVGTGSTDAIYRLKDTATVAEFLNQFHQFLYRGAVSNEAGRRAQAQHGEETCQN</sequence>
<dbReference type="NCBIfam" id="TIGR01484">
    <property type="entry name" value="HAD-SF-IIB"/>
    <property type="match status" value="1"/>
</dbReference>
<dbReference type="EC" id="3.1.3.12" evidence="4"/>
<comment type="cofactor">
    <cofactor evidence="4">
        <name>Mg(2+)</name>
        <dbReference type="ChEBI" id="CHEBI:18420"/>
    </cofactor>
</comment>
<keyword evidence="3 4" id="KW-0378">Hydrolase</keyword>
<dbReference type="Proteomes" id="UP000192132">
    <property type="component" value="Unassembled WGS sequence"/>
</dbReference>